<keyword evidence="6" id="KW-1185">Reference proteome</keyword>
<evidence type="ECO:0000259" key="3">
    <source>
        <dbReference type="Pfam" id="PF07808"/>
    </source>
</evidence>
<dbReference type="Pfam" id="PF07808">
    <property type="entry name" value="RED_N"/>
    <property type="match status" value="1"/>
</dbReference>
<proteinExistence type="predicted"/>
<dbReference type="InterPro" id="IPR039896">
    <property type="entry name" value="Red-like"/>
</dbReference>
<feature type="domain" description="RED-like N-terminal" evidence="3">
    <location>
        <begin position="55"/>
        <end position="110"/>
    </location>
</feature>
<accession>A0A8X6PHU4</accession>
<reference evidence="5" key="1">
    <citation type="submission" date="2020-08" db="EMBL/GenBank/DDBJ databases">
        <title>Multicomponent nature underlies the extraordinary mechanical properties of spider dragline silk.</title>
        <authorList>
            <person name="Kono N."/>
            <person name="Nakamura H."/>
            <person name="Mori M."/>
            <person name="Yoshida Y."/>
            <person name="Ohtoshi R."/>
            <person name="Malay A.D."/>
            <person name="Moran D.A.P."/>
            <person name="Tomita M."/>
            <person name="Numata K."/>
            <person name="Arakawa K."/>
        </authorList>
    </citation>
    <scope>NUCLEOTIDE SEQUENCE</scope>
</reference>
<comment type="caution">
    <text evidence="5">The sequence shown here is derived from an EMBL/GenBank/DDBJ whole genome shotgun (WGS) entry which is preliminary data.</text>
</comment>
<dbReference type="GO" id="GO:0005634">
    <property type="term" value="C:nucleus"/>
    <property type="evidence" value="ECO:0007669"/>
    <property type="project" value="UniProtKB-SubCell"/>
</dbReference>
<dbReference type="Proteomes" id="UP000887013">
    <property type="component" value="Unassembled WGS sequence"/>
</dbReference>
<name>A0A8X6PHU4_NEPPI</name>
<dbReference type="OrthoDB" id="3366823at2759"/>
<evidence type="ECO:0000256" key="2">
    <source>
        <dbReference type="ARBA" id="ARBA00023242"/>
    </source>
</evidence>
<dbReference type="AlphaFoldDB" id="A0A8X6PHU4"/>
<dbReference type="InterPro" id="IPR012916">
    <property type="entry name" value="RED_N"/>
</dbReference>
<gene>
    <name evidence="5" type="ORF">NPIL_320291</name>
    <name evidence="4" type="ORF">NPIL_365331</name>
</gene>
<evidence type="ECO:0000313" key="5">
    <source>
        <dbReference type="EMBL" id="GFT65013.1"/>
    </source>
</evidence>
<sequence length="198" mass="22791">MWEKIGHQEIRGIIDTGSHILVIRKEITRRVQYEGDGHIEIVSAFGGKETDPLRMLQMSYQAVAPDAKSGLDTMERRRQMIQESKFLGEDAEHTNLVKGLVYALLQKKQRRQTRHNSINRFKQHSLQFVRHLSAVGNQNVVNDIGVFRHTLDLKNQLNRIELCGGVPFCKKGDLMKCLSGLWFLEWCCSVTMPHSIHQ</sequence>
<evidence type="ECO:0000313" key="4">
    <source>
        <dbReference type="EMBL" id="GFS98462.1"/>
    </source>
</evidence>
<comment type="subcellular location">
    <subcellularLocation>
        <location evidence="1">Nucleus</location>
    </subcellularLocation>
</comment>
<protein>
    <recommendedName>
        <fullName evidence="3">RED-like N-terminal domain-containing protein</fullName>
    </recommendedName>
</protein>
<evidence type="ECO:0000256" key="1">
    <source>
        <dbReference type="ARBA" id="ARBA00004123"/>
    </source>
</evidence>
<organism evidence="5 6">
    <name type="scientific">Nephila pilipes</name>
    <name type="common">Giant wood spider</name>
    <name type="synonym">Nephila maculata</name>
    <dbReference type="NCBI Taxonomy" id="299642"/>
    <lineage>
        <taxon>Eukaryota</taxon>
        <taxon>Metazoa</taxon>
        <taxon>Ecdysozoa</taxon>
        <taxon>Arthropoda</taxon>
        <taxon>Chelicerata</taxon>
        <taxon>Arachnida</taxon>
        <taxon>Araneae</taxon>
        <taxon>Araneomorphae</taxon>
        <taxon>Entelegynae</taxon>
        <taxon>Araneoidea</taxon>
        <taxon>Nephilidae</taxon>
        <taxon>Nephila</taxon>
    </lineage>
</organism>
<keyword evidence="2" id="KW-0539">Nucleus</keyword>
<evidence type="ECO:0000313" key="6">
    <source>
        <dbReference type="Proteomes" id="UP000887013"/>
    </source>
</evidence>
<dbReference type="EMBL" id="BMAW01115133">
    <property type="protein sequence ID" value="GFT65013.1"/>
    <property type="molecule type" value="Genomic_DNA"/>
</dbReference>
<dbReference type="EMBL" id="BMAW01054902">
    <property type="protein sequence ID" value="GFS98462.1"/>
    <property type="molecule type" value="Genomic_DNA"/>
</dbReference>
<dbReference type="PANTHER" id="PTHR12765">
    <property type="entry name" value="RED PROTEIN IK FACTOR CYTOKINE IK"/>
    <property type="match status" value="1"/>
</dbReference>